<dbReference type="PANTHER" id="PTHR35807">
    <property type="entry name" value="TRANSCRIPTIONAL REGULATOR REDD-RELATED"/>
    <property type="match status" value="1"/>
</dbReference>
<evidence type="ECO:0000256" key="6">
    <source>
        <dbReference type="PROSITE-ProRule" id="PRU01091"/>
    </source>
</evidence>
<dbReference type="Pfam" id="PF00486">
    <property type="entry name" value="Trans_reg_C"/>
    <property type="match status" value="1"/>
</dbReference>
<feature type="domain" description="OmpR/PhoB-type" evidence="8">
    <location>
        <begin position="1"/>
        <end position="94"/>
    </location>
</feature>
<dbReference type="PROSITE" id="PS51755">
    <property type="entry name" value="OMPR_PHOB"/>
    <property type="match status" value="1"/>
</dbReference>
<dbReference type="SUPFAM" id="SSF48452">
    <property type="entry name" value="TPR-like"/>
    <property type="match status" value="3"/>
</dbReference>
<dbReference type="RefSeq" id="WP_381180972.1">
    <property type="nucleotide sequence ID" value="NZ_JBHSFR010000029.1"/>
</dbReference>
<evidence type="ECO:0000259" key="8">
    <source>
        <dbReference type="PROSITE" id="PS51755"/>
    </source>
</evidence>
<evidence type="ECO:0000313" key="9">
    <source>
        <dbReference type="EMBL" id="MFC4648249.1"/>
    </source>
</evidence>
<dbReference type="InterPro" id="IPR036388">
    <property type="entry name" value="WH-like_DNA-bd_sf"/>
</dbReference>
<reference evidence="10" key="1">
    <citation type="journal article" date="2019" name="Int. J. Syst. Evol. Microbiol.">
        <title>The Global Catalogue of Microorganisms (GCM) 10K type strain sequencing project: providing services to taxonomists for standard genome sequencing and annotation.</title>
        <authorList>
            <consortium name="The Broad Institute Genomics Platform"/>
            <consortium name="The Broad Institute Genome Sequencing Center for Infectious Disease"/>
            <person name="Wu L."/>
            <person name="Ma J."/>
        </authorList>
    </citation>
    <scope>NUCLEOTIDE SEQUENCE [LARGE SCALE GENOMIC DNA]</scope>
    <source>
        <strain evidence="10">CGMCC 4.7117</strain>
    </source>
</reference>
<dbReference type="InterPro" id="IPR041664">
    <property type="entry name" value="AAA_16"/>
</dbReference>
<dbReference type="InterPro" id="IPR051677">
    <property type="entry name" value="AfsR-DnrI-RedD_regulator"/>
</dbReference>
<dbReference type="SMART" id="SM00862">
    <property type="entry name" value="Trans_reg_C"/>
    <property type="match status" value="1"/>
</dbReference>
<dbReference type="Gene3D" id="1.10.10.10">
    <property type="entry name" value="Winged helix-like DNA-binding domain superfamily/Winged helix DNA-binding domain"/>
    <property type="match status" value="1"/>
</dbReference>
<feature type="DNA-binding region" description="OmpR/PhoB-type" evidence="6">
    <location>
        <begin position="1"/>
        <end position="94"/>
    </location>
</feature>
<dbReference type="EMBL" id="JBHSFR010000029">
    <property type="protein sequence ID" value="MFC4648249.1"/>
    <property type="molecule type" value="Genomic_DNA"/>
</dbReference>
<gene>
    <name evidence="9" type="ORF">ACFPEU_40170</name>
</gene>
<evidence type="ECO:0000256" key="1">
    <source>
        <dbReference type="ARBA" id="ARBA00005820"/>
    </source>
</evidence>
<comment type="similarity">
    <text evidence="1">Belongs to the AfsR/DnrI/RedD regulatory family.</text>
</comment>
<feature type="compositionally biased region" description="Polar residues" evidence="7">
    <location>
        <begin position="352"/>
        <end position="362"/>
    </location>
</feature>
<name>A0ABV9J2Z0_9ACTN</name>
<feature type="region of interest" description="Disordered" evidence="7">
    <location>
        <begin position="306"/>
        <end position="362"/>
    </location>
</feature>
<protein>
    <submittedName>
        <fullName evidence="9">BTAD domain-containing putative transcriptional regulator</fullName>
    </submittedName>
</protein>
<accession>A0ABV9J2Z0</accession>
<dbReference type="Proteomes" id="UP001595913">
    <property type="component" value="Unassembled WGS sequence"/>
</dbReference>
<dbReference type="SMART" id="SM01043">
    <property type="entry name" value="BTAD"/>
    <property type="match status" value="1"/>
</dbReference>
<dbReference type="Pfam" id="PF13191">
    <property type="entry name" value="AAA_16"/>
    <property type="match status" value="1"/>
</dbReference>
<dbReference type="Pfam" id="PF03704">
    <property type="entry name" value="BTAD"/>
    <property type="match status" value="1"/>
</dbReference>
<keyword evidence="2" id="KW-0902">Two-component regulatory system</keyword>
<evidence type="ECO:0000256" key="7">
    <source>
        <dbReference type="SAM" id="MobiDB-lite"/>
    </source>
</evidence>
<evidence type="ECO:0000256" key="2">
    <source>
        <dbReference type="ARBA" id="ARBA00023012"/>
    </source>
</evidence>
<evidence type="ECO:0000256" key="3">
    <source>
        <dbReference type="ARBA" id="ARBA00023015"/>
    </source>
</evidence>
<dbReference type="CDD" id="cd15831">
    <property type="entry name" value="BTAD"/>
    <property type="match status" value="1"/>
</dbReference>
<dbReference type="InterPro" id="IPR016032">
    <property type="entry name" value="Sig_transdc_resp-reg_C-effctor"/>
</dbReference>
<organism evidence="9 10">
    <name type="scientific">Streptomyces mangrovi</name>
    <dbReference type="NCBI Taxonomy" id="1206892"/>
    <lineage>
        <taxon>Bacteria</taxon>
        <taxon>Bacillati</taxon>
        <taxon>Actinomycetota</taxon>
        <taxon>Actinomycetes</taxon>
        <taxon>Kitasatosporales</taxon>
        <taxon>Streptomycetaceae</taxon>
        <taxon>Streptomyces</taxon>
    </lineage>
</organism>
<keyword evidence="4 6" id="KW-0238">DNA-binding</keyword>
<dbReference type="PANTHER" id="PTHR35807:SF1">
    <property type="entry name" value="TRANSCRIPTIONAL REGULATOR REDD"/>
    <property type="match status" value="1"/>
</dbReference>
<comment type="caution">
    <text evidence="9">The sequence shown here is derived from an EMBL/GenBank/DDBJ whole genome shotgun (WGS) entry which is preliminary data.</text>
</comment>
<feature type="compositionally biased region" description="Pro residues" evidence="7">
    <location>
        <begin position="306"/>
        <end position="315"/>
    </location>
</feature>
<keyword evidence="10" id="KW-1185">Reference proteome</keyword>
<evidence type="ECO:0000256" key="4">
    <source>
        <dbReference type="ARBA" id="ARBA00023125"/>
    </source>
</evidence>
<keyword evidence="3" id="KW-0805">Transcription regulation</keyword>
<sequence>MTVEFGVLGSVEALVDGRIVDLGHARQRCVLAVLLVDANRVVSVDQFVERVWADRRPQRVRNTLYGYLSRLRQALAVAEGADIVRRSGGYVLEVEATAVDLHRFRDVVARARAAVRNEQDEQAATLFGQALGLWRGDAFAGLDTPWINALRDAVDQERVAVELDHTDVRLRCGHHSGLLAELSARVETHPLDERLAGQFILALYRCGRPADALSRYQRIRQLLAEELGCDPGLPLRQLHQRILTTDPALNVPSAVPTVSPAAVPAPGPAAVPAPGPAAVPAPGPAAVPAPGPAAVPAPGPAAVPAPGPAAVPAPGPAAGRASGAAPALVPRPLPVSPPVRTPRDGADLAGPPTSQRPRTTGSHLVGRAAELAVLDGAIEGALAGAPGVVEVVGEPGIGKTRLLGELGERAGQRGFVSLAGRSVEFDRAPYGAFVDALDDHLGTVDFRRLGHDGSSPGAFALLSTVFPALCDRFPTGPEPVTVERYWLHRAVRMLLETLSADGGLVLSLDDLQWTDDGTAELIDHLVRHPPRTPLLLALAYRPRQAPPRLAAALARAGTEGRLARVELGPLSPAEGAELCGARPDHWRFRRLYEASGGNPFYLEALTRSAGEEGLPDIPVAQAVPAGSVPVAGDLPRSVRAALLEELGGLSAAARVCAQAAAVLGDSFEAEMVAVVAQTGEAQALAALDEAAERDLVRQVGSTRQFRFRHPLVRAAVYQGAGAGWRIEAHTRAADGLALRGAPLTVQASHVQRSARVGDEHAVDLLVRAARQVMTIAPVTAAHWTQEALRLLGEQSRLRPELWLQQADALGMAGRLLESRDVLRTAATLLPAQARAQRARLTASRATMEWGLGRYKEATSLLLRELADHDGRPESESAALQMGVATVALRTADFPTAIVWGERALRSAATIGDPAQITAVRGLLAMAHTLTGDSARSTDYLDLVLEAVDETDDQQLAGQIDTLVTVGWTEMFLGRYDPALRHLGQGLDLSRRTGQSLMLADLFAASAYVLMWLGRLDEAETYAADALEAASLVGSNEPRSLAEAVNAAVSMWRGDFAGALKICEESLSQAGPEPTQYRSAILGMLGNALLLNGDPAGCVRRVIEAGGGPEMLAFEAPVRPLWLRLLTGAELARGDVAAAELWAGRAASAVSPDRPPGQLGFALLARAEVHLTREDAVAAEAACEAAAAFCAARMPLYEATARLTAGIALSVVDRQSEGLAQLERARALFTGCGATALSELADQEHHRTAARTPPPATGITPGI</sequence>
<feature type="compositionally biased region" description="Pro residues" evidence="7">
    <location>
        <begin position="329"/>
        <end position="340"/>
    </location>
</feature>
<dbReference type="InterPro" id="IPR005158">
    <property type="entry name" value="BTAD"/>
</dbReference>
<dbReference type="SUPFAM" id="SSF52540">
    <property type="entry name" value="P-loop containing nucleoside triphosphate hydrolases"/>
    <property type="match status" value="1"/>
</dbReference>
<dbReference type="InterPro" id="IPR027417">
    <property type="entry name" value="P-loop_NTPase"/>
</dbReference>
<evidence type="ECO:0000256" key="5">
    <source>
        <dbReference type="ARBA" id="ARBA00023163"/>
    </source>
</evidence>
<keyword evidence="5" id="KW-0804">Transcription</keyword>
<proteinExistence type="inferred from homology"/>
<feature type="compositionally biased region" description="Low complexity" evidence="7">
    <location>
        <begin position="316"/>
        <end position="328"/>
    </location>
</feature>
<evidence type="ECO:0000313" key="10">
    <source>
        <dbReference type="Proteomes" id="UP001595913"/>
    </source>
</evidence>
<dbReference type="SUPFAM" id="SSF46894">
    <property type="entry name" value="C-terminal effector domain of the bipartite response regulators"/>
    <property type="match status" value="1"/>
</dbReference>
<dbReference type="Gene3D" id="1.25.40.10">
    <property type="entry name" value="Tetratricopeptide repeat domain"/>
    <property type="match status" value="2"/>
</dbReference>
<feature type="region of interest" description="Disordered" evidence="7">
    <location>
        <begin position="1241"/>
        <end position="1262"/>
    </location>
</feature>
<dbReference type="InterPro" id="IPR011990">
    <property type="entry name" value="TPR-like_helical_dom_sf"/>
</dbReference>
<dbReference type="InterPro" id="IPR001867">
    <property type="entry name" value="OmpR/PhoB-type_DNA-bd"/>
</dbReference>